<dbReference type="GO" id="GO:0005634">
    <property type="term" value="C:nucleus"/>
    <property type="evidence" value="ECO:0007669"/>
    <property type="project" value="UniProtKB-SubCell"/>
</dbReference>
<keyword evidence="5" id="KW-0227">DNA damage</keyword>
<evidence type="ECO:0000256" key="11">
    <source>
        <dbReference type="PROSITE-ProRule" id="PRU00221"/>
    </source>
</evidence>
<dbReference type="GO" id="GO:0006281">
    <property type="term" value="P:DNA repair"/>
    <property type="evidence" value="ECO:0007669"/>
    <property type="project" value="UniProtKB-KW"/>
</dbReference>
<keyword evidence="9" id="KW-0539">Nucleus</keyword>
<evidence type="ECO:0000256" key="12">
    <source>
        <dbReference type="SAM" id="MobiDB-lite"/>
    </source>
</evidence>
<sequence>MGPKKRKSTELGDQPPDNSSANPKRKTRKSQAENQSSNTNPKINSKTTKTSKAMDTQATSKYFRKNESDINTDEPCTSNGTREVVIDKTLNVDKVKKAIRDKEEKMARNTKRIADLEKKTLKKDTQASTTAKNEVPEGSSNPLHVTREVVINKTLDVDKIKKTIRGKEEKMAKIADSDKKNQKKNTQASKTTKSKVSKGNSNPGPSGVTREVVINKTLDVDAVKKAIRDKEAKMTRNLKKIADLSSMDKDSSKENSKNILNQQTSKKSVSSNLNVTQFVLGRQVNGSGSKSLREIQNWCTSKKFLNFKLLTRNSLVQERITSLVWNKARPQQVAFSDKHGHIVVSDLKQTDNSVKWNISLQKNGVGPGGNILAMKFAKSERPDCYSLWFVGLEGFVVHMDCPHGEENLVIPGDTDGGPVKYSEFIPTNNYNHWYTSMDLTPNETIIGAGCSKGFVQFISPDGTELEKFRAAKKKITHIEFCPKNPIMFVTASLDNMVKIWDRRYLKSPQEDFIHTMSHSKPFNSAYFNERCDMLLVTDQYDNILIYDTTTWSLITTIKHPHRQFQHLTPIKATWHPHADYFVVGRYPMDKADRCLDLYNVNGDRIGTLDSTSEKIQSVASFSPDGNFILSSFGCGIEVWGTKNTI</sequence>
<dbReference type="Gene3D" id="2.130.10.10">
    <property type="entry name" value="YVTN repeat-like/Quinoprotein amine dehydrogenase"/>
    <property type="match status" value="1"/>
</dbReference>
<dbReference type="EMBL" id="HBUF01248322">
    <property type="protein sequence ID" value="CAG6679202.1"/>
    <property type="molecule type" value="Transcribed_RNA"/>
</dbReference>
<evidence type="ECO:0000256" key="10">
    <source>
        <dbReference type="ARBA" id="ARBA00031670"/>
    </source>
</evidence>
<evidence type="ECO:0000256" key="1">
    <source>
        <dbReference type="ARBA" id="ARBA00004123"/>
    </source>
</evidence>
<evidence type="ECO:0000256" key="2">
    <source>
        <dbReference type="ARBA" id="ARBA00005434"/>
    </source>
</evidence>
<comment type="subcellular location">
    <subcellularLocation>
        <location evidence="1">Nucleus</location>
    </subcellularLocation>
</comment>
<dbReference type="InterPro" id="IPR036322">
    <property type="entry name" value="WD40_repeat_dom_sf"/>
</dbReference>
<evidence type="ECO:0000256" key="5">
    <source>
        <dbReference type="ARBA" id="ARBA00022763"/>
    </source>
</evidence>
<feature type="compositionally biased region" description="Polar residues" evidence="12">
    <location>
        <begin position="126"/>
        <end position="143"/>
    </location>
</feature>
<dbReference type="PANTHER" id="PTHR15169:SF0">
    <property type="entry name" value="DNA DAMAGE-BINDING PROTEIN 2"/>
    <property type="match status" value="1"/>
</dbReference>
<feature type="compositionally biased region" description="Basic and acidic residues" evidence="12">
    <location>
        <begin position="245"/>
        <end position="256"/>
    </location>
</feature>
<evidence type="ECO:0000256" key="6">
    <source>
        <dbReference type="ARBA" id="ARBA00022786"/>
    </source>
</evidence>
<evidence type="ECO:0000256" key="9">
    <source>
        <dbReference type="ARBA" id="ARBA00023242"/>
    </source>
</evidence>
<evidence type="ECO:0000256" key="4">
    <source>
        <dbReference type="ARBA" id="ARBA00022737"/>
    </source>
</evidence>
<dbReference type="PROSITE" id="PS50082">
    <property type="entry name" value="WD_REPEATS_2"/>
    <property type="match status" value="1"/>
</dbReference>
<feature type="repeat" description="WD" evidence="11">
    <location>
        <begin position="468"/>
        <end position="501"/>
    </location>
</feature>
<keyword evidence="8" id="KW-0234">DNA repair</keyword>
<dbReference type="SUPFAM" id="SSF50978">
    <property type="entry name" value="WD40 repeat-like"/>
    <property type="match status" value="1"/>
</dbReference>
<reference evidence="13" key="1">
    <citation type="submission" date="2021-05" db="EMBL/GenBank/DDBJ databases">
        <authorList>
            <person name="Alioto T."/>
            <person name="Alioto T."/>
            <person name="Gomez Garrido J."/>
        </authorList>
    </citation>
    <scope>NUCLEOTIDE SEQUENCE</scope>
</reference>
<protein>
    <recommendedName>
        <fullName evidence="10">Damage-specific DNA-binding protein 2</fullName>
    </recommendedName>
</protein>
<feature type="region of interest" description="Disordered" evidence="12">
    <location>
        <begin position="169"/>
        <end position="211"/>
    </location>
</feature>
<dbReference type="GO" id="GO:0009411">
    <property type="term" value="P:response to UV"/>
    <property type="evidence" value="ECO:0007669"/>
    <property type="project" value="TreeGrafter"/>
</dbReference>
<evidence type="ECO:0000256" key="7">
    <source>
        <dbReference type="ARBA" id="ARBA00023125"/>
    </source>
</evidence>
<dbReference type="SMART" id="SM00320">
    <property type="entry name" value="WD40"/>
    <property type="match status" value="4"/>
</dbReference>
<name>A0A8D8X0H0_9HEMI</name>
<feature type="compositionally biased region" description="Basic and acidic residues" evidence="12">
    <location>
        <begin position="169"/>
        <end position="180"/>
    </location>
</feature>
<organism evidence="13">
    <name type="scientific">Cacopsylla melanoneura</name>
    <dbReference type="NCBI Taxonomy" id="428564"/>
    <lineage>
        <taxon>Eukaryota</taxon>
        <taxon>Metazoa</taxon>
        <taxon>Ecdysozoa</taxon>
        <taxon>Arthropoda</taxon>
        <taxon>Hexapoda</taxon>
        <taxon>Insecta</taxon>
        <taxon>Pterygota</taxon>
        <taxon>Neoptera</taxon>
        <taxon>Paraneoptera</taxon>
        <taxon>Hemiptera</taxon>
        <taxon>Sternorrhyncha</taxon>
        <taxon>Psylloidea</taxon>
        <taxon>Psyllidae</taxon>
        <taxon>Psyllinae</taxon>
        <taxon>Cacopsylla</taxon>
    </lineage>
</organism>
<feature type="compositionally biased region" description="Basic and acidic residues" evidence="12">
    <location>
        <begin position="103"/>
        <end position="125"/>
    </location>
</feature>
<dbReference type="InterPro" id="IPR001680">
    <property type="entry name" value="WD40_rpt"/>
</dbReference>
<evidence type="ECO:0000256" key="3">
    <source>
        <dbReference type="ARBA" id="ARBA00022574"/>
    </source>
</evidence>
<dbReference type="InterPro" id="IPR033312">
    <property type="entry name" value="DDB2"/>
</dbReference>
<feature type="compositionally biased region" description="Polar residues" evidence="12">
    <location>
        <begin position="257"/>
        <end position="266"/>
    </location>
</feature>
<dbReference type="PANTHER" id="PTHR15169">
    <property type="entry name" value="DAMAGE-SPECIFIC DNA BINDING PROTEIN 2"/>
    <property type="match status" value="1"/>
</dbReference>
<evidence type="ECO:0000256" key="8">
    <source>
        <dbReference type="ARBA" id="ARBA00023204"/>
    </source>
</evidence>
<keyword evidence="6" id="KW-0833">Ubl conjugation pathway</keyword>
<evidence type="ECO:0000313" key="13">
    <source>
        <dbReference type="EMBL" id="CAG6679202.1"/>
    </source>
</evidence>
<dbReference type="Pfam" id="PF00400">
    <property type="entry name" value="WD40"/>
    <property type="match status" value="2"/>
</dbReference>
<proteinExistence type="inferred from homology"/>
<dbReference type="InterPro" id="IPR015943">
    <property type="entry name" value="WD40/YVTN_repeat-like_dom_sf"/>
</dbReference>
<comment type="similarity">
    <text evidence="2">Belongs to the WD repeat DDB2/WDR76 family.</text>
</comment>
<accession>A0A8D8X0H0</accession>
<dbReference type="GO" id="GO:0080008">
    <property type="term" value="C:Cul4-RING E3 ubiquitin ligase complex"/>
    <property type="evidence" value="ECO:0007669"/>
    <property type="project" value="InterPro"/>
</dbReference>
<feature type="compositionally biased region" description="Polar residues" evidence="12">
    <location>
        <begin position="32"/>
        <end position="60"/>
    </location>
</feature>
<feature type="region of interest" description="Disordered" evidence="12">
    <location>
        <begin position="1"/>
        <end position="79"/>
    </location>
</feature>
<dbReference type="AlphaFoldDB" id="A0A8D8X0H0"/>
<feature type="region of interest" description="Disordered" evidence="12">
    <location>
        <begin position="245"/>
        <end position="266"/>
    </location>
</feature>
<keyword evidence="7" id="KW-0238">DNA-binding</keyword>
<feature type="region of interest" description="Disordered" evidence="12">
    <location>
        <begin position="103"/>
        <end position="144"/>
    </location>
</feature>
<keyword evidence="4" id="KW-0677">Repeat</keyword>
<keyword evidence="3 11" id="KW-0853">WD repeat</keyword>
<dbReference type="GO" id="GO:0003684">
    <property type="term" value="F:damaged DNA binding"/>
    <property type="evidence" value="ECO:0007669"/>
    <property type="project" value="InterPro"/>
</dbReference>